<dbReference type="SUPFAM" id="SSF54236">
    <property type="entry name" value="Ubiquitin-like"/>
    <property type="match status" value="2"/>
</dbReference>
<evidence type="ECO:0000313" key="4">
    <source>
        <dbReference type="Proteomes" id="UP001620645"/>
    </source>
</evidence>
<dbReference type="PANTHER" id="PTHR47731:SF1">
    <property type="entry name" value="UBIQUITIN D"/>
    <property type="match status" value="1"/>
</dbReference>
<feature type="domain" description="Ubiquitin-like" evidence="2">
    <location>
        <begin position="123"/>
        <end position="198"/>
    </location>
</feature>
<evidence type="ECO:0000259" key="2">
    <source>
        <dbReference type="PROSITE" id="PS50053"/>
    </source>
</evidence>
<dbReference type="PROSITE" id="PS50053">
    <property type="entry name" value="UBIQUITIN_2"/>
    <property type="match status" value="2"/>
</dbReference>
<name>A0ABD2HVG3_HETSC</name>
<dbReference type="Gene3D" id="3.10.20.90">
    <property type="entry name" value="Phosphatidylinositol 3-kinase Catalytic Subunit, Chain A, domain 1"/>
    <property type="match status" value="2"/>
</dbReference>
<dbReference type="InterPro" id="IPR000626">
    <property type="entry name" value="Ubiquitin-like_dom"/>
</dbReference>
<dbReference type="CDD" id="cd17039">
    <property type="entry name" value="Ubl_ubiquitin_like"/>
    <property type="match status" value="2"/>
</dbReference>
<dbReference type="AlphaFoldDB" id="A0ABD2HVG3"/>
<sequence>MNLFGGISAGLMPMLLLLMIMPLSTDGRKFEITVTADEHAFKKGLLMKTNTITVQVHGSNKVEDLKKTIMAKLKKKVKTKIGTDPKRLTLQHGKDDEILRDGQIIGYYRIKNGDIVRLSIGEFQIVVRYEIENDVKNYTIWVKSEETVSILKKKIKNESGIKPEEQILKCNTTNGPLLEDKKALKDYGIGNGTTTIILSIEFEVVVEYLPDKSWKKYPIMVKRTDTLATLKDKIREKYTKDRLKIGSGYGIIQLVKAFKTKKREPAEDMRLNDVELWDEGDGQKTMDQCGIKEGSIVPVFYAQVL</sequence>
<dbReference type="PANTHER" id="PTHR47731">
    <property type="entry name" value="UBIQUITIN D"/>
    <property type="match status" value="1"/>
</dbReference>
<keyword evidence="1" id="KW-0812">Transmembrane</keyword>
<keyword evidence="1" id="KW-1133">Transmembrane helix</keyword>
<keyword evidence="4" id="KW-1185">Reference proteome</keyword>
<dbReference type="EMBL" id="JBICCN010000429">
    <property type="protein sequence ID" value="KAL3069410.1"/>
    <property type="molecule type" value="Genomic_DNA"/>
</dbReference>
<comment type="caution">
    <text evidence="3">The sequence shown here is derived from an EMBL/GenBank/DDBJ whole genome shotgun (WGS) entry which is preliminary data.</text>
</comment>
<dbReference type="InterPro" id="IPR029071">
    <property type="entry name" value="Ubiquitin-like_domsf"/>
</dbReference>
<protein>
    <recommendedName>
        <fullName evidence="2">Ubiquitin-like domain-containing protein</fullName>
    </recommendedName>
</protein>
<dbReference type="InterPro" id="IPR042969">
    <property type="entry name" value="Ubiquitin_D"/>
</dbReference>
<accession>A0ABD2HVG3</accession>
<reference evidence="3 4" key="1">
    <citation type="submission" date="2024-10" db="EMBL/GenBank/DDBJ databases">
        <authorList>
            <person name="Kim D."/>
        </authorList>
    </citation>
    <scope>NUCLEOTIDE SEQUENCE [LARGE SCALE GENOMIC DNA]</scope>
    <source>
        <strain evidence="3">Taebaek</strain>
    </source>
</reference>
<dbReference type="Proteomes" id="UP001620645">
    <property type="component" value="Unassembled WGS sequence"/>
</dbReference>
<gene>
    <name evidence="3" type="ORF">niasHS_018135</name>
</gene>
<proteinExistence type="predicted"/>
<feature type="transmembrane region" description="Helical" evidence="1">
    <location>
        <begin position="6"/>
        <end position="23"/>
    </location>
</feature>
<feature type="domain" description="Ubiquitin-like" evidence="2">
    <location>
        <begin position="30"/>
        <end position="118"/>
    </location>
</feature>
<evidence type="ECO:0000313" key="3">
    <source>
        <dbReference type="EMBL" id="KAL3069410.1"/>
    </source>
</evidence>
<organism evidence="3 4">
    <name type="scientific">Heterodera schachtii</name>
    <name type="common">Sugarbeet cyst nematode worm</name>
    <name type="synonym">Tylenchus schachtii</name>
    <dbReference type="NCBI Taxonomy" id="97005"/>
    <lineage>
        <taxon>Eukaryota</taxon>
        <taxon>Metazoa</taxon>
        <taxon>Ecdysozoa</taxon>
        <taxon>Nematoda</taxon>
        <taxon>Chromadorea</taxon>
        <taxon>Rhabditida</taxon>
        <taxon>Tylenchina</taxon>
        <taxon>Tylenchomorpha</taxon>
        <taxon>Tylenchoidea</taxon>
        <taxon>Heteroderidae</taxon>
        <taxon>Heteroderinae</taxon>
        <taxon>Heterodera</taxon>
    </lineage>
</organism>
<evidence type="ECO:0000256" key="1">
    <source>
        <dbReference type="SAM" id="Phobius"/>
    </source>
</evidence>
<dbReference type="Pfam" id="PF00240">
    <property type="entry name" value="ubiquitin"/>
    <property type="match status" value="1"/>
</dbReference>
<keyword evidence="1" id="KW-0472">Membrane</keyword>